<evidence type="ECO:0000256" key="2">
    <source>
        <dbReference type="ARBA" id="ARBA00022694"/>
    </source>
</evidence>
<comment type="similarity">
    <text evidence="3">Belongs to the TmcAL family.</text>
</comment>
<keyword evidence="3" id="KW-0694">RNA-binding</keyword>
<sequence length="396" mass="45442">MKACGLVVEYNPFHNGHAYHIEQAKKESHAEVMVAVMSGNFLQRGEPAIYNKWTRTNEALKNGIDLVIELPFAFATQSADYFARGSIALLQALQVDSLCFGTDSKETVDYEQFARFHQENKALIEARFQQLKNNGMNYPQQMTAVYRELCEGSFFDFSSPNHILGMAYAKENQTYKTPMKLLPIKRQLADFHEATLNSSSRIASASAIRNELFKNSNHAQLKKVVPAQTFLDICFEPKNSWNAYFSLLKYKLITSSHEELATIYQMTEGIEYRLKDKIKASSDFESFVNSVKSKRFTHTRIQRLCTYILGNVTQAEINAVWAQPFIRILGFNQTGRSFLKERKNDTPYPFITNIAKANEKKAALDIKMGQIYQLSQKMPLEQDYYRKPIFLDTANQ</sequence>
<name>A0A430AJN0_9ENTE</name>
<keyword evidence="5" id="KW-1185">Reference proteome</keyword>
<feature type="binding site" evidence="3">
    <location>
        <position position="186"/>
    </location>
    <ligand>
        <name>ATP</name>
        <dbReference type="ChEBI" id="CHEBI:30616"/>
    </ligand>
</feature>
<accession>A0A430AJN0</accession>
<dbReference type="RefSeq" id="WP_126822689.1">
    <property type="nucleotide sequence ID" value="NZ_JBHLWU010000001.1"/>
</dbReference>
<evidence type="ECO:0000256" key="1">
    <source>
        <dbReference type="ARBA" id="ARBA00022598"/>
    </source>
</evidence>
<keyword evidence="3" id="KW-0547">Nucleotide-binding</keyword>
<protein>
    <recommendedName>
        <fullName evidence="3">tRNA(Met) cytidine acetate ligase</fullName>
        <ecNumber evidence="3">6.3.4.-</ecNumber>
    </recommendedName>
</protein>
<dbReference type="InterPro" id="IPR008513">
    <property type="entry name" value="tRNA(Met)_cyd_acetate_ligase"/>
</dbReference>
<dbReference type="EC" id="6.3.4.-" evidence="3"/>
<proteinExistence type="inferred from homology"/>
<evidence type="ECO:0000313" key="4">
    <source>
        <dbReference type="EMBL" id="RSU08259.1"/>
    </source>
</evidence>
<reference evidence="4 5" key="1">
    <citation type="submission" date="2017-05" db="EMBL/GenBank/DDBJ databases">
        <title>Vagococcus spp. assemblies.</title>
        <authorList>
            <person name="Gulvik C.A."/>
        </authorList>
    </citation>
    <scope>NUCLEOTIDE SEQUENCE [LARGE SCALE GENOMIC DNA]</scope>
    <source>
        <strain evidence="4 5">DSM 24756</strain>
    </source>
</reference>
<keyword evidence="3" id="KW-0963">Cytoplasm</keyword>
<dbReference type="GO" id="GO:0016879">
    <property type="term" value="F:ligase activity, forming carbon-nitrogen bonds"/>
    <property type="evidence" value="ECO:0007669"/>
    <property type="project" value="UniProtKB-UniRule"/>
</dbReference>
<dbReference type="GO" id="GO:0000049">
    <property type="term" value="F:tRNA binding"/>
    <property type="evidence" value="ECO:0007669"/>
    <property type="project" value="UniProtKB-KW"/>
</dbReference>
<keyword evidence="3" id="KW-0067">ATP-binding</keyword>
<dbReference type="HAMAP" id="MF_01539">
    <property type="entry name" value="TmcAL"/>
    <property type="match status" value="1"/>
</dbReference>
<comment type="caution">
    <text evidence="4">The sequence shown here is derived from an EMBL/GenBank/DDBJ whole genome shotgun (WGS) entry which is preliminary data.</text>
</comment>
<keyword evidence="1 3" id="KW-0436">Ligase</keyword>
<dbReference type="GO" id="GO:0005524">
    <property type="term" value="F:ATP binding"/>
    <property type="evidence" value="ECO:0007669"/>
    <property type="project" value="UniProtKB-KW"/>
</dbReference>
<dbReference type="NCBIfam" id="NF010191">
    <property type="entry name" value="PRK13670.1"/>
    <property type="match status" value="1"/>
</dbReference>
<dbReference type="Gene3D" id="3.40.50.620">
    <property type="entry name" value="HUPs"/>
    <property type="match status" value="1"/>
</dbReference>
<dbReference type="Pfam" id="PF05636">
    <property type="entry name" value="HIGH_NTase1"/>
    <property type="match status" value="1"/>
</dbReference>
<comment type="catalytic activity">
    <reaction evidence="3">
        <text>cytidine(34) in elongator tRNA(Met) + acetate + ATP = N(4)-acetylcytidine(34) in elongator tRNA(Met) + AMP + diphosphate</text>
        <dbReference type="Rhea" id="RHEA:58144"/>
        <dbReference type="Rhea" id="RHEA-COMP:10693"/>
        <dbReference type="Rhea" id="RHEA-COMP:10694"/>
        <dbReference type="ChEBI" id="CHEBI:30089"/>
        <dbReference type="ChEBI" id="CHEBI:30616"/>
        <dbReference type="ChEBI" id="CHEBI:33019"/>
        <dbReference type="ChEBI" id="CHEBI:74900"/>
        <dbReference type="ChEBI" id="CHEBI:82748"/>
        <dbReference type="ChEBI" id="CHEBI:456215"/>
    </reaction>
</comment>
<dbReference type="OrthoDB" id="9769796at2"/>
<dbReference type="PANTHER" id="PTHR37825">
    <property type="entry name" value="TRNA(MET) CYTIDINE ACETATE LIGASE"/>
    <property type="match status" value="1"/>
</dbReference>
<feature type="binding site" evidence="3">
    <location>
        <position position="161"/>
    </location>
    <ligand>
        <name>ATP</name>
        <dbReference type="ChEBI" id="CHEBI:30616"/>
    </ligand>
</feature>
<dbReference type="AlphaFoldDB" id="A0A430AJN0"/>
<dbReference type="GO" id="GO:0006400">
    <property type="term" value="P:tRNA modification"/>
    <property type="evidence" value="ECO:0007669"/>
    <property type="project" value="UniProtKB-UniRule"/>
</dbReference>
<dbReference type="EMBL" id="NGJZ01000001">
    <property type="protein sequence ID" value="RSU08259.1"/>
    <property type="molecule type" value="Genomic_DNA"/>
</dbReference>
<comment type="subcellular location">
    <subcellularLocation>
        <location evidence="3">Cytoplasm</location>
    </subcellularLocation>
</comment>
<comment type="caution">
    <text evidence="3">Lacks conserved residue(s) required for the propagation of feature annotation.</text>
</comment>
<evidence type="ECO:0000313" key="5">
    <source>
        <dbReference type="Proteomes" id="UP000288669"/>
    </source>
</evidence>
<dbReference type="Proteomes" id="UP000288669">
    <property type="component" value="Unassembled WGS sequence"/>
</dbReference>
<gene>
    <name evidence="3" type="primary">tmcAL</name>
    <name evidence="4" type="ORF">CBF30_03185</name>
</gene>
<feature type="binding site" evidence="3">
    <location>
        <begin position="7"/>
        <end position="20"/>
    </location>
    <ligand>
        <name>ATP</name>
        <dbReference type="ChEBI" id="CHEBI:30616"/>
    </ligand>
</feature>
<dbReference type="GO" id="GO:0005737">
    <property type="term" value="C:cytoplasm"/>
    <property type="evidence" value="ECO:0007669"/>
    <property type="project" value="UniProtKB-SubCell"/>
</dbReference>
<comment type="function">
    <text evidence="3">Catalyzes the formation of N(4)-acetylcytidine (ac(4)C) at the wobble position of elongator tRNA(Met), using acetate and ATP as substrates. First activates an acetate ion to form acetyladenylate (Ac-AMP) and then transfers the acetyl group to tRNA to form ac(4)C34.</text>
</comment>
<keyword evidence="2 3" id="KW-0819">tRNA processing</keyword>
<dbReference type="PANTHER" id="PTHR37825:SF1">
    <property type="entry name" value="TRNA(MET) CYTIDINE ACETATE LIGASE"/>
    <property type="match status" value="1"/>
</dbReference>
<feature type="binding site" evidence="3">
    <location>
        <position position="101"/>
    </location>
    <ligand>
        <name>ATP</name>
        <dbReference type="ChEBI" id="CHEBI:30616"/>
    </ligand>
</feature>
<keyword evidence="3" id="KW-0820">tRNA-binding</keyword>
<dbReference type="InterPro" id="IPR014729">
    <property type="entry name" value="Rossmann-like_a/b/a_fold"/>
</dbReference>
<dbReference type="SUPFAM" id="SSF52374">
    <property type="entry name" value="Nucleotidylyl transferase"/>
    <property type="match status" value="1"/>
</dbReference>
<evidence type="ECO:0000256" key="3">
    <source>
        <dbReference type="HAMAP-Rule" id="MF_01539"/>
    </source>
</evidence>
<organism evidence="4 5">
    <name type="scientific">Vagococcus entomophilus</name>
    <dbReference type="NCBI Taxonomy" id="1160095"/>
    <lineage>
        <taxon>Bacteria</taxon>
        <taxon>Bacillati</taxon>
        <taxon>Bacillota</taxon>
        <taxon>Bacilli</taxon>
        <taxon>Lactobacillales</taxon>
        <taxon>Enterococcaceae</taxon>
        <taxon>Vagococcus</taxon>
    </lineage>
</organism>